<protein>
    <submittedName>
        <fullName evidence="1">Uncharacterized protein</fullName>
    </submittedName>
</protein>
<dbReference type="Proteomes" id="UP000240663">
    <property type="component" value="Segment"/>
</dbReference>
<keyword evidence="2" id="KW-1185">Reference proteome</keyword>
<proteinExistence type="predicted"/>
<sequence length="53" mass="6389">MTKNDAYLYAKRVFRKKYSYIQLEAIMRKEGHSDENISMVKQWLSCWSNGRTI</sequence>
<name>A0A2D2W6W2_9CAUD</name>
<gene>
    <name evidence="1" type="ORF">P13BB106kb_p051</name>
</gene>
<reference evidence="1 2" key="1">
    <citation type="submission" date="2017-09" db="EMBL/GenBank/DDBJ databases">
        <title>Complete genome sequence of bacteriophage (DU_PP_V) infecting Pectobacterium spp.</title>
        <authorList>
            <person name="Park T.-H."/>
        </authorList>
    </citation>
    <scope>NUCLEOTIDE SEQUENCE [LARGE SCALE GENOMIC DNA]</scope>
</reference>
<evidence type="ECO:0000313" key="1">
    <source>
        <dbReference type="EMBL" id="ATS94035.1"/>
    </source>
</evidence>
<evidence type="ECO:0000313" key="2">
    <source>
        <dbReference type="Proteomes" id="UP000240663"/>
    </source>
</evidence>
<dbReference type="EMBL" id="MF979564">
    <property type="protein sequence ID" value="ATS94035.1"/>
    <property type="molecule type" value="Genomic_DNA"/>
</dbReference>
<accession>A0A2D2W6W2</accession>
<organism evidence="1 2">
    <name type="scientific">Pectobacterium phage DU_PP_V</name>
    <dbReference type="NCBI Taxonomy" id="2041492"/>
    <lineage>
        <taxon>Viruses</taxon>
        <taxon>Duplodnaviria</taxon>
        <taxon>Heunggongvirae</taxon>
        <taxon>Uroviricota</taxon>
        <taxon>Caudoviricetes</taxon>
        <taxon>Demerecviridae</taxon>
        <taxon>Mccorquodalevirinae</taxon>
        <taxon>Hongcheonvirus</taxon>
        <taxon>Hongcheonvirus DUPPV</taxon>
    </lineage>
</organism>